<dbReference type="PROSITE" id="PS50923">
    <property type="entry name" value="SUSHI"/>
    <property type="match status" value="1"/>
</dbReference>
<dbReference type="SMART" id="SM00032">
    <property type="entry name" value="CCP"/>
    <property type="match status" value="1"/>
</dbReference>
<name>A0A673JX58_9TELE</name>
<evidence type="ECO:0000256" key="2">
    <source>
        <dbReference type="PROSITE-ProRule" id="PRU00302"/>
    </source>
</evidence>
<dbReference type="Gene3D" id="2.60.120.290">
    <property type="entry name" value="Spermadhesin, CUB domain"/>
    <property type="match status" value="2"/>
</dbReference>
<dbReference type="PANTHER" id="PTHR46908">
    <property type="entry name" value="CUBILIN-LIKE PROTEIN"/>
    <property type="match status" value="1"/>
</dbReference>
<dbReference type="Ensembl" id="ENSSRHT00000059440.1">
    <property type="protein sequence ID" value="ENSSRHP00000057832.1"/>
    <property type="gene ID" value="ENSSRHG00000028984.1"/>
</dbReference>
<proteinExistence type="predicted"/>
<evidence type="ECO:0000313" key="6">
    <source>
        <dbReference type="Proteomes" id="UP000472270"/>
    </source>
</evidence>
<organism evidence="5 6">
    <name type="scientific">Sinocyclocheilus rhinocerous</name>
    <dbReference type="NCBI Taxonomy" id="307959"/>
    <lineage>
        <taxon>Eukaryota</taxon>
        <taxon>Metazoa</taxon>
        <taxon>Chordata</taxon>
        <taxon>Craniata</taxon>
        <taxon>Vertebrata</taxon>
        <taxon>Euteleostomi</taxon>
        <taxon>Actinopterygii</taxon>
        <taxon>Neopterygii</taxon>
        <taxon>Teleostei</taxon>
        <taxon>Ostariophysi</taxon>
        <taxon>Cypriniformes</taxon>
        <taxon>Cyprinidae</taxon>
        <taxon>Cyprininae</taxon>
        <taxon>Sinocyclocheilus</taxon>
    </lineage>
</organism>
<dbReference type="Pfam" id="PF00084">
    <property type="entry name" value="Sushi"/>
    <property type="match status" value="1"/>
</dbReference>
<dbReference type="Gene3D" id="2.10.70.10">
    <property type="entry name" value="Complement Module, domain 1"/>
    <property type="match status" value="1"/>
</dbReference>
<dbReference type="CDD" id="cd00041">
    <property type="entry name" value="CUB"/>
    <property type="match status" value="1"/>
</dbReference>
<dbReference type="FunFam" id="2.60.120.290:FF:000001">
    <property type="entry name" value="CUB and sushi domain-containing protein 3 isoform X1"/>
    <property type="match status" value="1"/>
</dbReference>
<accession>A0A673JX58</accession>
<dbReference type="InterPro" id="IPR035914">
    <property type="entry name" value="Sperma_CUB_dom_sf"/>
</dbReference>
<comment type="caution">
    <text evidence="2">Lacks conserved residue(s) required for the propagation of feature annotation.</text>
</comment>
<evidence type="ECO:0000259" key="3">
    <source>
        <dbReference type="PROSITE" id="PS01180"/>
    </source>
</evidence>
<protein>
    <recommendedName>
        <fullName evidence="7">CUB and Sushi multiple domains 2</fullName>
    </recommendedName>
</protein>
<dbReference type="SMART" id="SM00042">
    <property type="entry name" value="CUB"/>
    <property type="match status" value="1"/>
</dbReference>
<evidence type="ECO:0008006" key="7">
    <source>
        <dbReference type="Google" id="ProtNLM"/>
    </source>
</evidence>
<evidence type="ECO:0000259" key="4">
    <source>
        <dbReference type="PROSITE" id="PS50923"/>
    </source>
</evidence>
<dbReference type="Proteomes" id="UP000472270">
    <property type="component" value="Unassembled WGS sequence"/>
</dbReference>
<evidence type="ECO:0000256" key="1">
    <source>
        <dbReference type="ARBA" id="ARBA00023157"/>
    </source>
</evidence>
<dbReference type="AlphaFoldDB" id="A0A673JX58"/>
<evidence type="ECO:0000313" key="5">
    <source>
        <dbReference type="Ensembl" id="ENSSRHP00000057832.1"/>
    </source>
</evidence>
<dbReference type="InterPro" id="IPR000436">
    <property type="entry name" value="Sushi_SCR_CCP_dom"/>
</dbReference>
<dbReference type="PROSITE" id="PS01180">
    <property type="entry name" value="CUB"/>
    <property type="match status" value="1"/>
</dbReference>
<reference evidence="5" key="2">
    <citation type="submission" date="2025-09" db="UniProtKB">
        <authorList>
            <consortium name="Ensembl"/>
        </authorList>
    </citation>
    <scope>IDENTIFICATION</scope>
</reference>
<dbReference type="Pfam" id="PF00431">
    <property type="entry name" value="CUB"/>
    <property type="match status" value="1"/>
</dbReference>
<keyword evidence="6" id="KW-1185">Reference proteome</keyword>
<reference evidence="5" key="1">
    <citation type="submission" date="2025-08" db="UniProtKB">
        <authorList>
            <consortium name="Ensembl"/>
        </authorList>
    </citation>
    <scope>IDENTIFICATION</scope>
</reference>
<keyword evidence="1" id="KW-1015">Disulfide bond</keyword>
<dbReference type="SUPFAM" id="SSF49854">
    <property type="entry name" value="Spermadhesin, CUB domain"/>
    <property type="match status" value="2"/>
</dbReference>
<dbReference type="CDD" id="cd00033">
    <property type="entry name" value="CCP"/>
    <property type="match status" value="1"/>
</dbReference>
<sequence length="238" mass="26963">MHFSCFFNFTTPSGVLLSPNYPQEYGNNMHCVWLIIAKPESRINMAFNDLSMEKQFDFLSIKDGGKAESPILGTFSGDVLPSPITTSGHVARLEFRTEVNYDVLKVRDGRYPSSPLIGSYQGTQVPQFLISTSSFLYLLFTTDKSHSDIGFRIRYEKYDLEPCEDPGVPPFSTRKGLQFGVGDALIFSCFPGYRLEGPVRVVCLGGRRRVWSSPLPRCLICKHMFVYLSMCLYLNLFK</sequence>
<dbReference type="InterPro" id="IPR035976">
    <property type="entry name" value="Sushi/SCR/CCP_sf"/>
</dbReference>
<keyword evidence="2" id="KW-0768">Sushi</keyword>
<dbReference type="InterPro" id="IPR000859">
    <property type="entry name" value="CUB_dom"/>
</dbReference>
<dbReference type="SUPFAM" id="SSF57535">
    <property type="entry name" value="Complement control module/SCR domain"/>
    <property type="match status" value="1"/>
</dbReference>
<feature type="domain" description="Sushi" evidence="4">
    <location>
        <begin position="161"/>
        <end position="220"/>
    </location>
</feature>
<feature type="domain" description="CUB" evidence="3">
    <location>
        <begin position="5"/>
        <end position="158"/>
    </location>
</feature>
<dbReference type="PANTHER" id="PTHR46908:SF4">
    <property type="entry name" value="TUMOR NECROSIS FACTOR-INDUCIBLE GENE 6 PROTEIN"/>
    <property type="match status" value="1"/>
</dbReference>
<dbReference type="FunFam" id="2.10.70.10:FF:000002">
    <property type="entry name" value="CUB and Sushi multiple domains 3"/>
    <property type="match status" value="1"/>
</dbReference>
<dbReference type="InterPro" id="IPR052129">
    <property type="entry name" value="Spermadhesin-Link_domain"/>
</dbReference>